<feature type="compositionally biased region" description="Polar residues" evidence="1">
    <location>
        <begin position="96"/>
        <end position="125"/>
    </location>
</feature>
<dbReference type="OrthoDB" id="28230at2759"/>
<gene>
    <name evidence="2" type="ORF">PXEA_LOCUS10016</name>
</gene>
<dbReference type="EMBL" id="CAAALY010029008">
    <property type="protein sequence ID" value="VEL16576.1"/>
    <property type="molecule type" value="Genomic_DNA"/>
</dbReference>
<feature type="compositionally biased region" description="Low complexity" evidence="1">
    <location>
        <begin position="128"/>
        <end position="155"/>
    </location>
</feature>
<dbReference type="Proteomes" id="UP000784294">
    <property type="component" value="Unassembled WGS sequence"/>
</dbReference>
<reference evidence="2" key="1">
    <citation type="submission" date="2018-11" db="EMBL/GenBank/DDBJ databases">
        <authorList>
            <consortium name="Pathogen Informatics"/>
        </authorList>
    </citation>
    <scope>NUCLEOTIDE SEQUENCE</scope>
</reference>
<evidence type="ECO:0000313" key="3">
    <source>
        <dbReference type="Proteomes" id="UP000784294"/>
    </source>
</evidence>
<name>A0A3S5AHG0_9PLAT</name>
<evidence type="ECO:0000256" key="1">
    <source>
        <dbReference type="SAM" id="MobiDB-lite"/>
    </source>
</evidence>
<organism evidence="2 3">
    <name type="scientific">Protopolystoma xenopodis</name>
    <dbReference type="NCBI Taxonomy" id="117903"/>
    <lineage>
        <taxon>Eukaryota</taxon>
        <taxon>Metazoa</taxon>
        <taxon>Spiralia</taxon>
        <taxon>Lophotrochozoa</taxon>
        <taxon>Platyhelminthes</taxon>
        <taxon>Monogenea</taxon>
        <taxon>Polyopisthocotylea</taxon>
        <taxon>Polystomatidea</taxon>
        <taxon>Polystomatidae</taxon>
        <taxon>Protopolystoma</taxon>
    </lineage>
</organism>
<dbReference type="AlphaFoldDB" id="A0A3S5AHG0"/>
<sequence length="204" mass="21974">MPSRVHELMSICWRQIPDERPRFGQLVVELAHLLGQSLEPESDEVVKALPLSLSTEPVLSSAGAKSTFRPVEQALSGIWSHESKTPRPSNRHSRTTHSANSPRLDTNESAVQPSQAWPATSASHVSDSRPTSDSSSLLPTSASFSSSSDSSSSFPSPLPSPSAQIPVSTLFQATQPSQAWTQQSSLRIHSKVYPSTTSSSNTIQ</sequence>
<evidence type="ECO:0000313" key="2">
    <source>
        <dbReference type="EMBL" id="VEL16576.1"/>
    </source>
</evidence>
<proteinExistence type="predicted"/>
<feature type="compositionally biased region" description="Polar residues" evidence="1">
    <location>
        <begin position="165"/>
        <end position="204"/>
    </location>
</feature>
<keyword evidence="3" id="KW-1185">Reference proteome</keyword>
<comment type="caution">
    <text evidence="2">The sequence shown here is derived from an EMBL/GenBank/DDBJ whole genome shotgun (WGS) entry which is preliminary data.</text>
</comment>
<feature type="region of interest" description="Disordered" evidence="1">
    <location>
        <begin position="78"/>
        <end position="204"/>
    </location>
</feature>
<protein>
    <submittedName>
        <fullName evidence="2">Uncharacterized protein</fullName>
    </submittedName>
</protein>
<accession>A0A3S5AHG0</accession>